<evidence type="ECO:0000313" key="3">
    <source>
        <dbReference type="EMBL" id="MFC5589120.1"/>
    </source>
</evidence>
<dbReference type="Proteomes" id="UP001596109">
    <property type="component" value="Unassembled WGS sequence"/>
</dbReference>
<keyword evidence="2" id="KW-0472">Membrane</keyword>
<feature type="region of interest" description="Disordered" evidence="1">
    <location>
        <begin position="56"/>
        <end position="144"/>
    </location>
</feature>
<keyword evidence="4" id="KW-1185">Reference proteome</keyword>
<evidence type="ECO:0000256" key="2">
    <source>
        <dbReference type="SAM" id="Phobius"/>
    </source>
</evidence>
<reference evidence="4" key="1">
    <citation type="journal article" date="2019" name="Int. J. Syst. Evol. Microbiol.">
        <title>The Global Catalogue of Microorganisms (GCM) 10K type strain sequencing project: providing services to taxonomists for standard genome sequencing and annotation.</title>
        <authorList>
            <consortium name="The Broad Institute Genomics Platform"/>
            <consortium name="The Broad Institute Genome Sequencing Center for Infectious Disease"/>
            <person name="Wu L."/>
            <person name="Ma J."/>
        </authorList>
    </citation>
    <scope>NUCLEOTIDE SEQUENCE [LARGE SCALE GENOMIC DNA]</scope>
    <source>
        <strain evidence="4">CGMCC 4.1434</strain>
    </source>
</reference>
<name>A0ABW0TI82_9BACL</name>
<organism evidence="3 4">
    <name type="scientific">Sporosarcina soli</name>
    <dbReference type="NCBI Taxonomy" id="334736"/>
    <lineage>
        <taxon>Bacteria</taxon>
        <taxon>Bacillati</taxon>
        <taxon>Bacillota</taxon>
        <taxon>Bacilli</taxon>
        <taxon>Bacillales</taxon>
        <taxon>Caryophanaceae</taxon>
        <taxon>Sporosarcina</taxon>
    </lineage>
</organism>
<dbReference type="RefSeq" id="WP_381433269.1">
    <property type="nucleotide sequence ID" value="NZ_JBHSNO010000005.1"/>
</dbReference>
<comment type="caution">
    <text evidence="3">The sequence shown here is derived from an EMBL/GenBank/DDBJ whole genome shotgun (WGS) entry which is preliminary data.</text>
</comment>
<gene>
    <name evidence="3" type="ORF">ACFPRA_09490</name>
</gene>
<evidence type="ECO:0000256" key="1">
    <source>
        <dbReference type="SAM" id="MobiDB-lite"/>
    </source>
</evidence>
<feature type="compositionally biased region" description="Basic and acidic residues" evidence="1">
    <location>
        <begin position="122"/>
        <end position="141"/>
    </location>
</feature>
<feature type="compositionally biased region" description="Basic and acidic residues" evidence="1">
    <location>
        <begin position="58"/>
        <end position="73"/>
    </location>
</feature>
<keyword evidence="2" id="KW-0812">Transmembrane</keyword>
<protein>
    <submittedName>
        <fullName evidence="3">Uncharacterized protein</fullName>
    </submittedName>
</protein>
<feature type="compositionally biased region" description="Basic and acidic residues" evidence="1">
    <location>
        <begin position="88"/>
        <end position="112"/>
    </location>
</feature>
<sequence>MKKKLKIFSLVFVIVLLVAASYLLYVIKFKEYDVADEEVEKIVKVPYEIELPDGSKLTLDEEQKGTDSEEADSKTAGSTVDTAGKLDTTSDRITADSGMEEGKSDAAKKQDSVSKGTGSDGTRGKADSSKSRGNNETEKKPTVASIKQKYAPTFENLQVQADNKLNSLIGHAKKEYIDKKESGESISYGYFYNKYVDAANGLEAQTDAAFNSVIKAVEKDLVANGYGKSYAQSFIDEYNVKKKERRDSLISKAMDL</sequence>
<dbReference type="EMBL" id="JBHSNO010000005">
    <property type="protein sequence ID" value="MFC5589120.1"/>
    <property type="molecule type" value="Genomic_DNA"/>
</dbReference>
<evidence type="ECO:0000313" key="4">
    <source>
        <dbReference type="Proteomes" id="UP001596109"/>
    </source>
</evidence>
<accession>A0ABW0TI82</accession>
<keyword evidence="2" id="KW-1133">Transmembrane helix</keyword>
<feature type="transmembrane region" description="Helical" evidence="2">
    <location>
        <begin position="7"/>
        <end position="27"/>
    </location>
</feature>
<proteinExistence type="predicted"/>